<evidence type="ECO:0008006" key="4">
    <source>
        <dbReference type="Google" id="ProtNLM"/>
    </source>
</evidence>
<organism evidence="2 3">
    <name type="scientific">Pseudoalteromonas xiamenensis</name>
    <dbReference type="NCBI Taxonomy" id="882626"/>
    <lineage>
        <taxon>Bacteria</taxon>
        <taxon>Pseudomonadati</taxon>
        <taxon>Pseudomonadota</taxon>
        <taxon>Gammaproteobacteria</taxon>
        <taxon>Alteromonadales</taxon>
        <taxon>Pseudoalteromonadaceae</taxon>
        <taxon>Pseudoalteromonas</taxon>
    </lineage>
</organism>
<proteinExistence type="predicted"/>
<gene>
    <name evidence="2" type="ORF">J5O05_09840</name>
</gene>
<feature type="signal peptide" evidence="1">
    <location>
        <begin position="1"/>
        <end position="17"/>
    </location>
</feature>
<sequence length="186" mass="20776">MPILLILGLLFTCSVHANSPYQNATSVGIIVKNEWHDSDTITGVGIEAMGYFNQSPFGFSVSSALGVADVRVKDRQRKESYATLDTGIKVGYFADVFVYGEVGLDLFEMLFYDLSRSHRVAYNDGFYLDTDDKPRNNSIDGYIGVGAGINVEPFKVEVFTRYRQIDSEDWEAQNSIFSGVQVSMMF</sequence>
<dbReference type="Proteomes" id="UP000664904">
    <property type="component" value="Chromosome"/>
</dbReference>
<evidence type="ECO:0000256" key="1">
    <source>
        <dbReference type="SAM" id="SignalP"/>
    </source>
</evidence>
<dbReference type="RefSeq" id="WP_208841920.1">
    <property type="nucleotide sequence ID" value="NZ_CP072133.1"/>
</dbReference>
<dbReference type="KEGG" id="pxi:J5O05_09840"/>
<reference evidence="2" key="1">
    <citation type="submission" date="2021-03" db="EMBL/GenBank/DDBJ databases">
        <title>Complete Genome of Pseudoalteromonas xiamenensis STKMTI.2, a new potential marine bacterium producing anti-Vibrio compounds.</title>
        <authorList>
            <person name="Handayani D.P."/>
            <person name="Isnansetyo A."/>
            <person name="Istiqomah I."/>
            <person name="Jumina J."/>
        </authorList>
    </citation>
    <scope>NUCLEOTIDE SEQUENCE</scope>
    <source>
        <strain evidence="2">STKMTI.2</strain>
    </source>
</reference>
<accession>A0A975DEY1</accession>
<evidence type="ECO:0000313" key="3">
    <source>
        <dbReference type="Proteomes" id="UP000664904"/>
    </source>
</evidence>
<evidence type="ECO:0000313" key="2">
    <source>
        <dbReference type="EMBL" id="QTH70324.1"/>
    </source>
</evidence>
<keyword evidence="3" id="KW-1185">Reference proteome</keyword>
<name>A0A975DEY1_9GAMM</name>
<protein>
    <recommendedName>
        <fullName evidence="4">Outer membrane protein beta-barrel domain-containing protein</fullName>
    </recommendedName>
</protein>
<dbReference type="EMBL" id="CP072133">
    <property type="protein sequence ID" value="QTH70324.1"/>
    <property type="molecule type" value="Genomic_DNA"/>
</dbReference>
<keyword evidence="1" id="KW-0732">Signal</keyword>
<feature type="chain" id="PRO_5037974625" description="Outer membrane protein beta-barrel domain-containing protein" evidence="1">
    <location>
        <begin position="18"/>
        <end position="186"/>
    </location>
</feature>
<dbReference type="AlphaFoldDB" id="A0A975DEY1"/>